<evidence type="ECO:0000313" key="3">
    <source>
        <dbReference type="EMBL" id="EPE25407.1"/>
    </source>
</evidence>
<evidence type="ECO:0000256" key="2">
    <source>
        <dbReference type="SAM" id="Phobius"/>
    </source>
</evidence>
<dbReference type="GeneID" id="19460377"/>
<keyword evidence="2" id="KW-1133">Transmembrane helix</keyword>
<name>S3CFW7_GLAL2</name>
<dbReference type="OrthoDB" id="3561481at2759"/>
<dbReference type="EMBL" id="KE145371">
    <property type="protein sequence ID" value="EPE25407.1"/>
    <property type="molecule type" value="Genomic_DNA"/>
</dbReference>
<dbReference type="OMA" id="IARDNCC"/>
<protein>
    <submittedName>
        <fullName evidence="3">Uncharacterized protein</fullName>
    </submittedName>
</protein>
<feature type="compositionally biased region" description="Polar residues" evidence="1">
    <location>
        <begin position="33"/>
        <end position="53"/>
    </location>
</feature>
<proteinExistence type="predicted"/>
<dbReference type="KEGG" id="glz:GLAREA_01319"/>
<accession>S3CFW7</accession>
<keyword evidence="2" id="KW-0472">Membrane</keyword>
<dbReference type="HOGENOM" id="CLU_1124637_0_0_1"/>
<dbReference type="Proteomes" id="UP000016922">
    <property type="component" value="Unassembled WGS sequence"/>
</dbReference>
<feature type="transmembrane region" description="Helical" evidence="2">
    <location>
        <begin position="191"/>
        <end position="210"/>
    </location>
</feature>
<keyword evidence="4" id="KW-1185">Reference proteome</keyword>
<feature type="region of interest" description="Disordered" evidence="1">
    <location>
        <begin position="1"/>
        <end position="85"/>
    </location>
</feature>
<keyword evidence="2" id="KW-0812">Transmembrane</keyword>
<sequence length="247" mass="26321">MNRHRYESVPQRSTSTTHRAYDPQIASPIPLSTAPSSYNFNTGLPSSASSLIDTPSTTNTPIPNSPPPSFHTHSSPGTPRPTQSIRSASLWGVAPSTVTTGDTTSNDALATIAGLKQRVEWLEESIGRLLLEKEERSSSAADNTPSIARDNCCVSFTDATPDLERAIMRGRNNCCVSFQREEGKREKDKRVIALSVGVFMVFFMLMFVFLSGGRGGGGGGYGVRGGEGGKGGYGINGVEEGMKEGLS</sequence>
<dbReference type="AlphaFoldDB" id="S3CFW7"/>
<evidence type="ECO:0000256" key="1">
    <source>
        <dbReference type="SAM" id="MobiDB-lite"/>
    </source>
</evidence>
<gene>
    <name evidence="3" type="ORF">GLAREA_01319</name>
</gene>
<dbReference type="RefSeq" id="XP_008086726.1">
    <property type="nucleotide sequence ID" value="XM_008088535.1"/>
</dbReference>
<organism evidence="3 4">
    <name type="scientific">Glarea lozoyensis (strain ATCC 20868 / MF5171)</name>
    <dbReference type="NCBI Taxonomy" id="1116229"/>
    <lineage>
        <taxon>Eukaryota</taxon>
        <taxon>Fungi</taxon>
        <taxon>Dikarya</taxon>
        <taxon>Ascomycota</taxon>
        <taxon>Pezizomycotina</taxon>
        <taxon>Leotiomycetes</taxon>
        <taxon>Helotiales</taxon>
        <taxon>Helotiaceae</taxon>
        <taxon>Glarea</taxon>
    </lineage>
</organism>
<evidence type="ECO:0000313" key="4">
    <source>
        <dbReference type="Proteomes" id="UP000016922"/>
    </source>
</evidence>
<reference evidence="3 4" key="1">
    <citation type="journal article" date="2013" name="BMC Genomics">
        <title>Genomics-driven discovery of the pneumocandin biosynthetic gene cluster in the fungus Glarea lozoyensis.</title>
        <authorList>
            <person name="Chen L."/>
            <person name="Yue Q."/>
            <person name="Zhang X."/>
            <person name="Xiang M."/>
            <person name="Wang C."/>
            <person name="Li S."/>
            <person name="Che Y."/>
            <person name="Ortiz-Lopez F.J."/>
            <person name="Bills G.F."/>
            <person name="Liu X."/>
            <person name="An Z."/>
        </authorList>
    </citation>
    <scope>NUCLEOTIDE SEQUENCE [LARGE SCALE GENOMIC DNA]</scope>
    <source>
        <strain evidence="4">ATCC 20868 / MF5171</strain>
    </source>
</reference>